<dbReference type="CDD" id="cd17328">
    <property type="entry name" value="MFS_spinster_like"/>
    <property type="match status" value="1"/>
</dbReference>
<dbReference type="OrthoDB" id="7400989at2"/>
<dbReference type="InterPro" id="IPR044770">
    <property type="entry name" value="MFS_spinster-like"/>
</dbReference>
<comment type="subcellular location">
    <subcellularLocation>
        <location evidence="1">Membrane</location>
        <topology evidence="1">Multi-pass membrane protein</topology>
    </subcellularLocation>
</comment>
<proteinExistence type="predicted"/>
<dbReference type="Gene3D" id="1.20.1250.20">
    <property type="entry name" value="MFS general substrate transporter like domains"/>
    <property type="match status" value="2"/>
</dbReference>
<feature type="transmembrane region" description="Helical" evidence="6">
    <location>
        <begin position="154"/>
        <end position="179"/>
    </location>
</feature>
<evidence type="ECO:0000256" key="5">
    <source>
        <dbReference type="ARBA" id="ARBA00023136"/>
    </source>
</evidence>
<evidence type="ECO:0000256" key="6">
    <source>
        <dbReference type="SAM" id="Phobius"/>
    </source>
</evidence>
<feature type="transmembrane region" description="Helical" evidence="6">
    <location>
        <begin position="93"/>
        <end position="113"/>
    </location>
</feature>
<feature type="transmembrane region" description="Helical" evidence="6">
    <location>
        <begin position="24"/>
        <end position="41"/>
    </location>
</feature>
<evidence type="ECO:0000259" key="7">
    <source>
        <dbReference type="PROSITE" id="PS50850"/>
    </source>
</evidence>
<feature type="domain" description="Major facilitator superfamily (MFS) profile" evidence="7">
    <location>
        <begin position="28"/>
        <end position="520"/>
    </location>
</feature>
<dbReference type="RefSeq" id="WP_110298292.1">
    <property type="nucleotide sequence ID" value="NZ_QJJM01000005.1"/>
</dbReference>
<dbReference type="InterPro" id="IPR011701">
    <property type="entry name" value="MFS"/>
</dbReference>
<dbReference type="SUPFAM" id="SSF103473">
    <property type="entry name" value="MFS general substrate transporter"/>
    <property type="match status" value="1"/>
</dbReference>
<evidence type="ECO:0000313" key="9">
    <source>
        <dbReference type="Proteomes" id="UP000248014"/>
    </source>
</evidence>
<feature type="transmembrane region" description="Helical" evidence="6">
    <location>
        <begin position="424"/>
        <end position="447"/>
    </location>
</feature>
<protein>
    <submittedName>
        <fullName evidence="8">MFS transporter</fullName>
    </submittedName>
</protein>
<feature type="transmembrane region" description="Helical" evidence="6">
    <location>
        <begin position="62"/>
        <end position="81"/>
    </location>
</feature>
<dbReference type="InterPro" id="IPR036259">
    <property type="entry name" value="MFS_trans_sf"/>
</dbReference>
<dbReference type="EMBL" id="QJJM01000005">
    <property type="protein sequence ID" value="PXW76234.1"/>
    <property type="molecule type" value="Genomic_DNA"/>
</dbReference>
<evidence type="ECO:0000256" key="2">
    <source>
        <dbReference type="ARBA" id="ARBA00022448"/>
    </source>
</evidence>
<dbReference type="PANTHER" id="PTHR23505:SF79">
    <property type="entry name" value="PROTEIN SPINSTER"/>
    <property type="match status" value="1"/>
</dbReference>
<feature type="transmembrane region" description="Helical" evidence="6">
    <location>
        <begin position="493"/>
        <end position="516"/>
    </location>
</feature>
<feature type="transmembrane region" description="Helical" evidence="6">
    <location>
        <begin position="359"/>
        <end position="379"/>
    </location>
</feature>
<keyword evidence="3 6" id="KW-0812">Transmembrane</keyword>
<dbReference type="GO" id="GO:0016020">
    <property type="term" value="C:membrane"/>
    <property type="evidence" value="ECO:0007669"/>
    <property type="project" value="UniProtKB-SubCell"/>
</dbReference>
<organism evidence="8 9">
    <name type="scientific">Blastomonas natatoria</name>
    <dbReference type="NCBI Taxonomy" id="34015"/>
    <lineage>
        <taxon>Bacteria</taxon>
        <taxon>Pseudomonadati</taxon>
        <taxon>Pseudomonadota</taxon>
        <taxon>Alphaproteobacteria</taxon>
        <taxon>Sphingomonadales</taxon>
        <taxon>Sphingomonadaceae</taxon>
        <taxon>Blastomonas</taxon>
    </lineage>
</organism>
<evidence type="ECO:0000313" key="8">
    <source>
        <dbReference type="EMBL" id="PXW76234.1"/>
    </source>
</evidence>
<name>A0A2V3V554_9SPHN</name>
<dbReference type="Pfam" id="PF07690">
    <property type="entry name" value="MFS_1"/>
    <property type="match status" value="1"/>
</dbReference>
<dbReference type="AlphaFoldDB" id="A0A2V3V554"/>
<keyword evidence="4 6" id="KW-1133">Transmembrane helix</keyword>
<dbReference type="PANTHER" id="PTHR23505">
    <property type="entry name" value="SPINSTER"/>
    <property type="match status" value="1"/>
</dbReference>
<dbReference type="Proteomes" id="UP000248014">
    <property type="component" value="Unassembled WGS sequence"/>
</dbReference>
<dbReference type="GO" id="GO:0022857">
    <property type="term" value="F:transmembrane transporter activity"/>
    <property type="evidence" value="ECO:0007669"/>
    <property type="project" value="InterPro"/>
</dbReference>
<feature type="transmembrane region" description="Helical" evidence="6">
    <location>
        <begin position="286"/>
        <end position="303"/>
    </location>
</feature>
<evidence type="ECO:0000256" key="1">
    <source>
        <dbReference type="ARBA" id="ARBA00004141"/>
    </source>
</evidence>
<evidence type="ECO:0000256" key="4">
    <source>
        <dbReference type="ARBA" id="ARBA00022989"/>
    </source>
</evidence>
<feature type="transmembrane region" description="Helical" evidence="6">
    <location>
        <begin position="391"/>
        <end position="412"/>
    </location>
</feature>
<evidence type="ECO:0000256" key="3">
    <source>
        <dbReference type="ARBA" id="ARBA00022692"/>
    </source>
</evidence>
<reference evidence="8 9" key="1">
    <citation type="submission" date="2018-05" db="EMBL/GenBank/DDBJ databases">
        <title>Genomic Encyclopedia of Type Strains, Phase IV (KMG-IV): sequencing the most valuable type-strain genomes for metagenomic binning, comparative biology and taxonomic classification.</title>
        <authorList>
            <person name="Goeker M."/>
        </authorList>
    </citation>
    <scope>NUCLEOTIDE SEQUENCE [LARGE SCALE GENOMIC DNA]</scope>
    <source>
        <strain evidence="8 9">DSM 3183</strain>
    </source>
</reference>
<feature type="transmembrane region" description="Helical" evidence="6">
    <location>
        <begin position="259"/>
        <end position="280"/>
    </location>
</feature>
<keyword evidence="9" id="KW-1185">Reference proteome</keyword>
<accession>A0A2V3V554</accession>
<keyword evidence="5 6" id="KW-0472">Membrane</keyword>
<feature type="transmembrane region" description="Helical" evidence="6">
    <location>
        <begin position="315"/>
        <end position="339"/>
    </location>
</feature>
<feature type="transmembrane region" description="Helical" evidence="6">
    <location>
        <begin position="191"/>
        <end position="213"/>
    </location>
</feature>
<sequence>MAGPNDHQDTAAPGISPATKASPYAWYGLFILFLVYVLNFIDRQIITILAPDIKADLGLDDADIGFLYGTAFAVFYALFGIPLGRLADSWHRVRLLTVGLAVWSAMTAVSGFAKNGTMLGLARMGVGVGEATASPSAYSLISDMFPKRMRGTALAIYSAGLYFGGGISLMIGGFIVAGWNNAYPGGGPLGLVGWQAAFLAVGVPGLLLAAWVATLREPVRGLVDGLPTPPTAEPFRGFVQELFAVIPPFTVFAAMQRGVAALAINIGALVLLGLIAAAMIALTGATLQWLCIAIGYYAVFSWASSLRARDKPTFALIWGSPAFLCTILGYGCVAFLSYATTAFGPSYAAQVLGEETAKIGFWIGGFGALGGFLGVILGGRMSDWLRARSESGRIMVIAFGLITPVIPVLLAFTTVSDPGSDSDFIRFTVFASLANLFASSALGAAAATTQDLVMPRMRGTATATFFLATTLFGLALGPYLAGQMSVISGSLSTGVLSVLVIVPVGLALLAFAYRLVPLAERTVVERARSAGEPV</sequence>
<dbReference type="PROSITE" id="PS50850">
    <property type="entry name" value="MFS"/>
    <property type="match status" value="1"/>
</dbReference>
<gene>
    <name evidence="8" type="ORF">C7451_1055</name>
</gene>
<keyword evidence="2" id="KW-0813">Transport</keyword>
<comment type="caution">
    <text evidence="8">The sequence shown here is derived from an EMBL/GenBank/DDBJ whole genome shotgun (WGS) entry which is preliminary data.</text>
</comment>
<dbReference type="InterPro" id="IPR020846">
    <property type="entry name" value="MFS_dom"/>
</dbReference>
<feature type="transmembrane region" description="Helical" evidence="6">
    <location>
        <begin position="459"/>
        <end position="481"/>
    </location>
</feature>